<dbReference type="SUPFAM" id="SSF158997">
    <property type="entry name" value="Trm112p-like"/>
    <property type="match status" value="1"/>
</dbReference>
<dbReference type="EMBL" id="JAVRHO010000024">
    <property type="protein sequence ID" value="MDT0647955.1"/>
    <property type="molecule type" value="Genomic_DNA"/>
</dbReference>
<keyword evidence="2" id="KW-1185">Reference proteome</keyword>
<sequence>MKIATINKLCCPFDKKDLQLTIITKDVEENILEGFLTCKSCNRIYPMVKGIPIMNPDEYREFKLEQPLLEKYQSHLKGKKIENFRLLPNDDEPKEIV</sequence>
<evidence type="ECO:0000313" key="1">
    <source>
        <dbReference type="EMBL" id="MDT0647955.1"/>
    </source>
</evidence>
<protein>
    <submittedName>
        <fullName evidence="1">Trm112 family protein</fullName>
    </submittedName>
</protein>
<dbReference type="Proteomes" id="UP001245285">
    <property type="component" value="Unassembled WGS sequence"/>
</dbReference>
<accession>A0ABU3CNM9</accession>
<dbReference type="RefSeq" id="WP_311496055.1">
    <property type="nucleotide sequence ID" value="NZ_JAVRHO010000024.1"/>
</dbReference>
<reference evidence="1 2" key="1">
    <citation type="submission" date="2023-09" db="EMBL/GenBank/DDBJ databases">
        <authorList>
            <person name="Rey-Velasco X."/>
        </authorList>
    </citation>
    <scope>NUCLEOTIDE SEQUENCE [LARGE SCALE GENOMIC DNA]</scope>
    <source>
        <strain evidence="1 2">F260</strain>
    </source>
</reference>
<dbReference type="Pfam" id="PF03966">
    <property type="entry name" value="Trm112p"/>
    <property type="match status" value="1"/>
</dbReference>
<dbReference type="Gene3D" id="2.20.25.10">
    <property type="match status" value="1"/>
</dbReference>
<dbReference type="InterPro" id="IPR005651">
    <property type="entry name" value="Trm112-like"/>
</dbReference>
<comment type="caution">
    <text evidence="1">The sequence shown here is derived from an EMBL/GenBank/DDBJ whole genome shotgun (WGS) entry which is preliminary data.</text>
</comment>
<organism evidence="1 2">
    <name type="scientific">Autumnicola lenta</name>
    <dbReference type="NCBI Taxonomy" id="3075593"/>
    <lineage>
        <taxon>Bacteria</taxon>
        <taxon>Pseudomonadati</taxon>
        <taxon>Bacteroidota</taxon>
        <taxon>Flavobacteriia</taxon>
        <taxon>Flavobacteriales</taxon>
        <taxon>Flavobacteriaceae</taxon>
        <taxon>Autumnicola</taxon>
    </lineage>
</organism>
<proteinExistence type="predicted"/>
<evidence type="ECO:0000313" key="2">
    <source>
        <dbReference type="Proteomes" id="UP001245285"/>
    </source>
</evidence>
<name>A0ABU3CNM9_9FLAO</name>
<gene>
    <name evidence="1" type="ORF">RM545_14750</name>
</gene>